<dbReference type="Gene3D" id="2.120.10.30">
    <property type="entry name" value="TolB, C-terminal domain"/>
    <property type="match status" value="1"/>
</dbReference>
<dbReference type="SMART" id="SM00089">
    <property type="entry name" value="PKD"/>
    <property type="match status" value="1"/>
</dbReference>
<dbReference type="SUPFAM" id="SSF46626">
    <property type="entry name" value="Cytochrome c"/>
    <property type="match status" value="1"/>
</dbReference>
<feature type="domain" description="Cytochrome c" evidence="7">
    <location>
        <begin position="617"/>
        <end position="701"/>
    </location>
</feature>
<reference evidence="8 9" key="1">
    <citation type="journal article" date="2014" name="Int. J. Syst. Evol. Microbiol.">
        <title>Complete genome sequence of Corynebacterium casei LMG S-19264T (=DSM 44701T), isolated from a smear-ripened cheese.</title>
        <authorList>
            <consortium name="US DOE Joint Genome Institute (JGI-PGF)"/>
            <person name="Walter F."/>
            <person name="Albersmeier A."/>
            <person name="Kalinowski J."/>
            <person name="Ruckert C."/>
        </authorList>
    </citation>
    <scope>NUCLEOTIDE SEQUENCE [LARGE SCALE GENOMIC DNA]</scope>
    <source>
        <strain evidence="8 9">KCTC 12866</strain>
    </source>
</reference>
<evidence type="ECO:0000256" key="4">
    <source>
        <dbReference type="PROSITE-ProRule" id="PRU00433"/>
    </source>
</evidence>
<keyword evidence="3 4" id="KW-0408">Iron</keyword>
<accession>A0A8J3GAM9</accession>
<dbReference type="GO" id="GO:0020037">
    <property type="term" value="F:heme binding"/>
    <property type="evidence" value="ECO:0007669"/>
    <property type="project" value="InterPro"/>
</dbReference>
<dbReference type="CDD" id="cd04084">
    <property type="entry name" value="CBM6_xylanase-like"/>
    <property type="match status" value="1"/>
</dbReference>
<dbReference type="AlphaFoldDB" id="A0A8J3GAM9"/>
<dbReference type="InterPro" id="IPR036909">
    <property type="entry name" value="Cyt_c-like_dom_sf"/>
</dbReference>
<feature type="region of interest" description="Disordered" evidence="5">
    <location>
        <begin position="1"/>
        <end position="24"/>
    </location>
</feature>
<dbReference type="InterPro" id="IPR022409">
    <property type="entry name" value="PKD/Chitinase_dom"/>
</dbReference>
<gene>
    <name evidence="8" type="ORF">GCM10007390_31230</name>
</gene>
<name>A0A8J3GAM9_9BACT</name>
<dbReference type="SUPFAM" id="SSF50952">
    <property type="entry name" value="Soluble quinoprotein glucose dehydrogenase"/>
    <property type="match status" value="1"/>
</dbReference>
<keyword evidence="9" id="KW-1185">Reference proteome</keyword>
<dbReference type="Pfam" id="PF00034">
    <property type="entry name" value="Cytochrom_C"/>
    <property type="match status" value="1"/>
</dbReference>
<protein>
    <recommendedName>
        <fullName evidence="10">Carbohydrate-binding protein</fullName>
    </recommendedName>
</protein>
<dbReference type="InterPro" id="IPR011042">
    <property type="entry name" value="6-blade_b-propeller_TolB-like"/>
</dbReference>
<dbReference type="InterPro" id="IPR000601">
    <property type="entry name" value="PKD_dom"/>
</dbReference>
<dbReference type="InterPro" id="IPR012938">
    <property type="entry name" value="Glc/Sorbosone_DH"/>
</dbReference>
<dbReference type="GO" id="GO:0046872">
    <property type="term" value="F:metal ion binding"/>
    <property type="evidence" value="ECO:0007669"/>
    <property type="project" value="UniProtKB-KW"/>
</dbReference>
<dbReference type="SUPFAM" id="SSF49299">
    <property type="entry name" value="PKD domain"/>
    <property type="match status" value="1"/>
</dbReference>
<evidence type="ECO:0000313" key="8">
    <source>
        <dbReference type="EMBL" id="GHB75247.1"/>
    </source>
</evidence>
<evidence type="ECO:0000259" key="6">
    <source>
        <dbReference type="PROSITE" id="PS50093"/>
    </source>
</evidence>
<dbReference type="Gene3D" id="2.60.120.260">
    <property type="entry name" value="Galactose-binding domain-like"/>
    <property type="match status" value="1"/>
</dbReference>
<comment type="caution">
    <text evidence="8">The sequence shown here is derived from an EMBL/GenBank/DDBJ whole genome shotgun (WGS) entry which is preliminary data.</text>
</comment>
<dbReference type="Pfam" id="PF07995">
    <property type="entry name" value="GSDH"/>
    <property type="match status" value="1"/>
</dbReference>
<feature type="region of interest" description="Disordered" evidence="5">
    <location>
        <begin position="216"/>
        <end position="235"/>
    </location>
</feature>
<dbReference type="PROSITE" id="PS50093">
    <property type="entry name" value="PKD"/>
    <property type="match status" value="1"/>
</dbReference>
<dbReference type="Gene3D" id="2.60.40.10">
    <property type="entry name" value="Immunoglobulins"/>
    <property type="match status" value="1"/>
</dbReference>
<dbReference type="InterPro" id="IPR011041">
    <property type="entry name" value="Quinoprot_gluc/sorb_DH_b-prop"/>
</dbReference>
<dbReference type="InterPro" id="IPR035986">
    <property type="entry name" value="PKD_dom_sf"/>
</dbReference>
<sequence>MLSSLHYPSAHGQGNSDVSSHAARPEDNRFTVEVLDKKLNEPMELTVLPDSRVIFVERRGNIRLYDPKQNKTRLLAHLPIYLGSEDGLLGVTKDPHFERTNWLYFFYSPAGEKAVQRIARFTMKDDSLLLSSEKVLLEFPLLRACCHSGGSLAFGPDGNLFISAGDNTYPSASSGFAPLDERADRIAFDSQKSAANTDDLRGKILRITPQSDGTYTIPDDNLFPKDGTSGRPEIYTMGNRNPFRISIDPKTSYLYWGEVGPDAGTDSLHRGPKGYDEINQARQAGNFGWPYFIGDNKPYRPYNFATQQSGELFDALAPVNTSVNNTGAKTLPPAQKAFIWYPYLASPEFPEAGEGGRTAMAGPVFYTDQFASAPYSFPPYYDGKLLIYDWMRNWIKAVTMDNQGNYQKMEPFLPTRTFSKPVDMEFGPDGSLYVLEYGTFWKSENEDSQLIRIQYHKNNRRPIARISADKMVGAAPLTVKLSSKGSFDYDKEDSLAFVWKLKDGTVISRNSTATYTFKKPGTQEITLAAIDPSGETAQTTLEVKVGNAPPVVRINTTANRSFYWGKQDIPYQVRVEDQEDDQRTPANLNRTQIRFDYLPQGKDLALLTSTSQSDNGKGGVQGKQLITQSGCTGCHAYDKRTVGPGFIEISQRYLGKNKRQELVDKVQNGGSGNWGEVAMAAHPQLKKEVISEMIDYILTLSDEKKVASLPMTGVVSTGTHGSEGGTYYLTATYTDQGANGIEPLTGRDTLLLRSPIQMAYDADTSHGVMIRKADGRARFTQNDAFIAFRRIDLSQIHSLSIRASASDNIEGTLEIRVNGEKGPVISQKSLSPGSKWVNFDMPIKPMSGFQNLYFIYKTTSKTIGIWQTFDLSAITFRRKSDEE</sequence>
<dbReference type="Pfam" id="PF00801">
    <property type="entry name" value="PKD"/>
    <property type="match status" value="1"/>
</dbReference>
<keyword evidence="1 4" id="KW-0349">Heme</keyword>
<evidence type="ECO:0000256" key="3">
    <source>
        <dbReference type="ARBA" id="ARBA00023004"/>
    </source>
</evidence>
<evidence type="ECO:0008006" key="10">
    <source>
        <dbReference type="Google" id="ProtNLM"/>
    </source>
</evidence>
<evidence type="ECO:0000256" key="2">
    <source>
        <dbReference type="ARBA" id="ARBA00022723"/>
    </source>
</evidence>
<evidence type="ECO:0000256" key="5">
    <source>
        <dbReference type="SAM" id="MobiDB-lite"/>
    </source>
</evidence>
<dbReference type="Gene3D" id="1.10.760.10">
    <property type="entry name" value="Cytochrome c-like domain"/>
    <property type="match status" value="1"/>
</dbReference>
<dbReference type="CDD" id="cd00146">
    <property type="entry name" value="PKD"/>
    <property type="match status" value="1"/>
</dbReference>
<evidence type="ECO:0000313" key="9">
    <source>
        <dbReference type="Proteomes" id="UP000598271"/>
    </source>
</evidence>
<keyword evidence="2 4" id="KW-0479">Metal-binding</keyword>
<organism evidence="8 9">
    <name type="scientific">Persicitalea jodogahamensis</name>
    <dbReference type="NCBI Taxonomy" id="402147"/>
    <lineage>
        <taxon>Bacteria</taxon>
        <taxon>Pseudomonadati</taxon>
        <taxon>Bacteroidota</taxon>
        <taxon>Cytophagia</taxon>
        <taxon>Cytophagales</taxon>
        <taxon>Spirosomataceae</taxon>
        <taxon>Persicitalea</taxon>
    </lineage>
</organism>
<evidence type="ECO:0000259" key="7">
    <source>
        <dbReference type="PROSITE" id="PS51007"/>
    </source>
</evidence>
<dbReference type="InterPro" id="IPR013783">
    <property type="entry name" value="Ig-like_fold"/>
</dbReference>
<dbReference type="PANTHER" id="PTHR19328:SF75">
    <property type="entry name" value="ALDOSE SUGAR DEHYDROGENASE YLII"/>
    <property type="match status" value="1"/>
</dbReference>
<dbReference type="Proteomes" id="UP000598271">
    <property type="component" value="Unassembled WGS sequence"/>
</dbReference>
<feature type="domain" description="PKD" evidence="6">
    <location>
        <begin position="462"/>
        <end position="545"/>
    </location>
</feature>
<evidence type="ECO:0000256" key="1">
    <source>
        <dbReference type="ARBA" id="ARBA00022617"/>
    </source>
</evidence>
<dbReference type="InterPro" id="IPR009056">
    <property type="entry name" value="Cyt_c-like_dom"/>
</dbReference>
<dbReference type="PROSITE" id="PS51007">
    <property type="entry name" value="CYTC"/>
    <property type="match status" value="1"/>
</dbReference>
<proteinExistence type="predicted"/>
<dbReference type="EMBL" id="BMXF01000003">
    <property type="protein sequence ID" value="GHB75247.1"/>
    <property type="molecule type" value="Genomic_DNA"/>
</dbReference>
<dbReference type="PANTHER" id="PTHR19328">
    <property type="entry name" value="HEDGEHOG-INTERACTING PROTEIN"/>
    <property type="match status" value="1"/>
</dbReference>
<dbReference type="GO" id="GO:0009055">
    <property type="term" value="F:electron transfer activity"/>
    <property type="evidence" value="ECO:0007669"/>
    <property type="project" value="InterPro"/>
</dbReference>